<reference evidence="10 11" key="1">
    <citation type="journal article" date="2014" name="Nat. Genet.">
        <title>Genome sequence of the hot pepper provides insights into the evolution of pungency in Capsicum species.</title>
        <authorList>
            <person name="Kim S."/>
            <person name="Park M."/>
            <person name="Yeom S.I."/>
            <person name="Kim Y.M."/>
            <person name="Lee J.M."/>
            <person name="Lee H.A."/>
            <person name="Seo E."/>
            <person name="Choi J."/>
            <person name="Cheong K."/>
            <person name="Kim K.T."/>
            <person name="Jung K."/>
            <person name="Lee G.W."/>
            <person name="Oh S.K."/>
            <person name="Bae C."/>
            <person name="Kim S.B."/>
            <person name="Lee H.Y."/>
            <person name="Kim S.Y."/>
            <person name="Kim M.S."/>
            <person name="Kang B.C."/>
            <person name="Jo Y.D."/>
            <person name="Yang H.B."/>
            <person name="Jeong H.J."/>
            <person name="Kang W.H."/>
            <person name="Kwon J.K."/>
            <person name="Shin C."/>
            <person name="Lim J.Y."/>
            <person name="Park J.H."/>
            <person name="Huh J.H."/>
            <person name="Kim J.S."/>
            <person name="Kim B.D."/>
            <person name="Cohen O."/>
            <person name="Paran I."/>
            <person name="Suh M.C."/>
            <person name="Lee S.B."/>
            <person name="Kim Y.K."/>
            <person name="Shin Y."/>
            <person name="Noh S.J."/>
            <person name="Park J."/>
            <person name="Seo Y.S."/>
            <person name="Kwon S.Y."/>
            <person name="Kim H.A."/>
            <person name="Park J.M."/>
            <person name="Kim H.J."/>
            <person name="Choi S.B."/>
            <person name="Bosland P.W."/>
            <person name="Reeves G."/>
            <person name="Jo S.H."/>
            <person name="Lee B.W."/>
            <person name="Cho H.T."/>
            <person name="Choi H.S."/>
            <person name="Lee M.S."/>
            <person name="Yu Y."/>
            <person name="Do Choi Y."/>
            <person name="Park B.S."/>
            <person name="van Deynze A."/>
            <person name="Ashrafi H."/>
            <person name="Hill T."/>
            <person name="Kim W.T."/>
            <person name="Pai H.S."/>
            <person name="Ahn H.K."/>
            <person name="Yeam I."/>
            <person name="Giovannoni J.J."/>
            <person name="Rose J.K."/>
            <person name="Sorensen I."/>
            <person name="Lee S.J."/>
            <person name="Kim R.W."/>
            <person name="Choi I.Y."/>
            <person name="Choi B.S."/>
            <person name="Lim J.S."/>
            <person name="Lee Y.H."/>
            <person name="Choi D."/>
        </authorList>
    </citation>
    <scope>NUCLEOTIDE SEQUENCE [LARGE SCALE GENOMIC DNA]</scope>
    <source>
        <strain evidence="11">cv. CM334</strain>
    </source>
</reference>
<dbReference type="GO" id="GO:0051603">
    <property type="term" value="P:proteolysis involved in protein catabolic process"/>
    <property type="evidence" value="ECO:0000318"/>
    <property type="project" value="GO_Central"/>
</dbReference>
<dbReference type="GO" id="GO:0005764">
    <property type="term" value="C:lysosome"/>
    <property type="evidence" value="ECO:0000318"/>
    <property type="project" value="GO_Central"/>
</dbReference>
<evidence type="ECO:0000256" key="8">
    <source>
        <dbReference type="SAM" id="SignalP"/>
    </source>
</evidence>
<keyword evidence="5" id="KW-0788">Thiol protease</keyword>
<dbReference type="SMART" id="SM00645">
    <property type="entry name" value="Pept_C1"/>
    <property type="match status" value="1"/>
</dbReference>
<dbReference type="InterPro" id="IPR000668">
    <property type="entry name" value="Peptidase_C1A_C"/>
</dbReference>
<feature type="domain" description="Peptidase C1A papain C-terminal" evidence="9">
    <location>
        <begin position="57"/>
        <end position="282"/>
    </location>
</feature>
<evidence type="ECO:0000256" key="3">
    <source>
        <dbReference type="ARBA" id="ARBA00022729"/>
    </source>
</evidence>
<feature type="signal peptide" evidence="8">
    <location>
        <begin position="1"/>
        <end position="26"/>
    </location>
</feature>
<dbReference type="Proteomes" id="UP000222542">
    <property type="component" value="Unassembled WGS sequence"/>
</dbReference>
<gene>
    <name evidence="10" type="ORF">T459_33496</name>
</gene>
<proteinExistence type="inferred from homology"/>
<name>A0A2G2XYS7_CAPAN</name>
<feature type="chain" id="PRO_5018691629" evidence="8">
    <location>
        <begin position="27"/>
        <end position="301"/>
    </location>
</feature>
<dbReference type="InterPro" id="IPR025660">
    <property type="entry name" value="Pept_his_AS"/>
</dbReference>
<evidence type="ECO:0000313" key="10">
    <source>
        <dbReference type="EMBL" id="PHT62658.1"/>
    </source>
</evidence>
<dbReference type="InterPro" id="IPR038765">
    <property type="entry name" value="Papain-like_cys_pep_sf"/>
</dbReference>
<dbReference type="STRING" id="4072.A0A2G2XYS7"/>
<keyword evidence="3 8" id="KW-0732">Signal</keyword>
<evidence type="ECO:0000256" key="7">
    <source>
        <dbReference type="ARBA" id="ARBA00023180"/>
    </source>
</evidence>
<accession>A0A2G2XYS7</accession>
<comment type="caution">
    <text evidence="10">The sequence shown here is derived from an EMBL/GenBank/DDBJ whole genome shotgun (WGS) entry which is preliminary data.</text>
</comment>
<dbReference type="OMA" id="DECHIED"/>
<evidence type="ECO:0000256" key="4">
    <source>
        <dbReference type="ARBA" id="ARBA00022801"/>
    </source>
</evidence>
<evidence type="ECO:0000256" key="1">
    <source>
        <dbReference type="ARBA" id="ARBA00008455"/>
    </source>
</evidence>
<evidence type="ECO:0000256" key="2">
    <source>
        <dbReference type="ARBA" id="ARBA00022670"/>
    </source>
</evidence>
<dbReference type="CDD" id="cd02620">
    <property type="entry name" value="Peptidase_C1A_CathepsinB"/>
    <property type="match status" value="1"/>
</dbReference>
<dbReference type="Gene3D" id="3.90.70.10">
    <property type="entry name" value="Cysteine proteinases"/>
    <property type="match status" value="1"/>
</dbReference>
<dbReference type="PROSITE" id="PS00640">
    <property type="entry name" value="THIOL_PROTEASE_ASN"/>
    <property type="match status" value="1"/>
</dbReference>
<keyword evidence="11" id="KW-1185">Reference proteome</keyword>
<evidence type="ECO:0000256" key="5">
    <source>
        <dbReference type="ARBA" id="ARBA00022807"/>
    </source>
</evidence>
<evidence type="ECO:0000259" key="9">
    <source>
        <dbReference type="SMART" id="SM00645"/>
    </source>
</evidence>
<sequence>MAITLKSLVTPLLLCAFFILILQVAAENPISEAEDESAPILQESMVKHINENAEAGWEAAFNPKLTNFTGHCGSCWAFGAVEALSDRFCIHYDVNVTLSANDLISCCGAFCGRGCKGGNSVAAWRYFRRRGVVTEECDPYFDQIGCPHPGCSPKYRTPRCRGRCVDGNQKWGNSKHYVVKAYRIRRNTRRIMAEIYKHGPVQVSFTVYADFAHYKSGVYKHVKGKKLGGHAVKIIGWGTSEQGVNYWLAANSWNRDWGDDGFFKIRRGTNECGIENTMVAGIPSRRNLNAELDDAFPDASL</sequence>
<keyword evidence="4" id="KW-0378">Hydrolase</keyword>
<dbReference type="InterPro" id="IPR013128">
    <property type="entry name" value="Peptidase_C1A"/>
</dbReference>
<keyword evidence="2" id="KW-0645">Protease</keyword>
<dbReference type="FunFam" id="3.90.70.10:FF:000081">
    <property type="entry name" value="cathepsin B-like protease 2"/>
    <property type="match status" value="1"/>
</dbReference>
<evidence type="ECO:0000313" key="11">
    <source>
        <dbReference type="Proteomes" id="UP000222542"/>
    </source>
</evidence>
<dbReference type="GO" id="GO:0004197">
    <property type="term" value="F:cysteine-type endopeptidase activity"/>
    <property type="evidence" value="ECO:0000318"/>
    <property type="project" value="GO_Central"/>
</dbReference>
<dbReference type="EMBL" id="AYRZ02000068">
    <property type="protein sequence ID" value="PHT62658.1"/>
    <property type="molecule type" value="Genomic_DNA"/>
</dbReference>
<reference evidence="10 11" key="2">
    <citation type="journal article" date="2017" name="Genome Biol.">
        <title>New reference genome sequences of hot pepper reveal the massive evolution of plant disease-resistance genes by retroduplication.</title>
        <authorList>
            <person name="Kim S."/>
            <person name="Park J."/>
            <person name="Yeom S.I."/>
            <person name="Kim Y.M."/>
            <person name="Seo E."/>
            <person name="Kim K.T."/>
            <person name="Kim M.S."/>
            <person name="Lee J.M."/>
            <person name="Cheong K."/>
            <person name="Shin H.S."/>
            <person name="Kim S.B."/>
            <person name="Han K."/>
            <person name="Lee J."/>
            <person name="Park M."/>
            <person name="Lee H.A."/>
            <person name="Lee H.Y."/>
            <person name="Lee Y."/>
            <person name="Oh S."/>
            <person name="Lee J.H."/>
            <person name="Choi E."/>
            <person name="Choi E."/>
            <person name="Lee S.E."/>
            <person name="Jeon J."/>
            <person name="Kim H."/>
            <person name="Choi G."/>
            <person name="Song H."/>
            <person name="Lee J."/>
            <person name="Lee S.C."/>
            <person name="Kwon J.K."/>
            <person name="Lee H.Y."/>
            <person name="Koo N."/>
            <person name="Hong Y."/>
            <person name="Kim R.W."/>
            <person name="Kang W.H."/>
            <person name="Huh J.H."/>
            <person name="Kang B.C."/>
            <person name="Yang T.J."/>
            <person name="Lee Y.H."/>
            <person name="Bennetzen J.L."/>
            <person name="Choi D."/>
        </authorList>
    </citation>
    <scope>NUCLEOTIDE SEQUENCE [LARGE SCALE GENOMIC DNA]</scope>
    <source>
        <strain evidence="11">cv. CM334</strain>
    </source>
</reference>
<keyword evidence="6" id="KW-1015">Disulfide bond</keyword>
<dbReference type="PROSITE" id="PS00639">
    <property type="entry name" value="THIOL_PROTEASE_HIS"/>
    <property type="match status" value="1"/>
</dbReference>
<evidence type="ECO:0000256" key="6">
    <source>
        <dbReference type="ARBA" id="ARBA00023157"/>
    </source>
</evidence>
<dbReference type="SUPFAM" id="SSF54001">
    <property type="entry name" value="Cysteine proteinases"/>
    <property type="match status" value="1"/>
</dbReference>
<dbReference type="Pfam" id="PF00112">
    <property type="entry name" value="Peptidase_C1"/>
    <property type="match status" value="1"/>
</dbReference>
<dbReference type="PANTHER" id="PTHR12411">
    <property type="entry name" value="CYSTEINE PROTEASE FAMILY C1-RELATED"/>
    <property type="match status" value="1"/>
</dbReference>
<dbReference type="GO" id="GO:0005615">
    <property type="term" value="C:extracellular space"/>
    <property type="evidence" value="ECO:0000318"/>
    <property type="project" value="GO_Central"/>
</dbReference>
<dbReference type="PRINTS" id="PR00705">
    <property type="entry name" value="PAPAIN"/>
</dbReference>
<dbReference type="InterPro" id="IPR025661">
    <property type="entry name" value="Pept_asp_AS"/>
</dbReference>
<dbReference type="Gramene" id="PHT62658">
    <property type="protein sequence ID" value="PHT62658"/>
    <property type="gene ID" value="T459_33496"/>
</dbReference>
<protein>
    <submittedName>
        <fullName evidence="10">Cathepsin B</fullName>
    </submittedName>
</protein>
<organism evidence="10 11">
    <name type="scientific">Capsicum annuum</name>
    <name type="common">Capsicum pepper</name>
    <dbReference type="NCBI Taxonomy" id="4072"/>
    <lineage>
        <taxon>Eukaryota</taxon>
        <taxon>Viridiplantae</taxon>
        <taxon>Streptophyta</taxon>
        <taxon>Embryophyta</taxon>
        <taxon>Tracheophyta</taxon>
        <taxon>Spermatophyta</taxon>
        <taxon>Magnoliopsida</taxon>
        <taxon>eudicotyledons</taxon>
        <taxon>Gunneridae</taxon>
        <taxon>Pentapetalae</taxon>
        <taxon>asterids</taxon>
        <taxon>lamiids</taxon>
        <taxon>Solanales</taxon>
        <taxon>Solanaceae</taxon>
        <taxon>Solanoideae</taxon>
        <taxon>Capsiceae</taxon>
        <taxon>Capsicum</taxon>
    </lineage>
</organism>
<keyword evidence="7" id="KW-0325">Glycoprotein</keyword>
<comment type="similarity">
    <text evidence="1">Belongs to the peptidase C1 family.</text>
</comment>
<dbReference type="AlphaFoldDB" id="A0A2G2XYS7"/>